<sequence>MDFFLIFVLASSAFKVVEAQTCGEADTAKPPYPSLPPGAPVFMHFSDTDRRRSNVIASMFRESGVSRQCVTWEPPPDDKCAETMSCRSFACFGHQSDEPELDSRVEFAVEMYGYAENKGWVAVALSRNDSLPLINAIQIECLRDGEEIILQASYFDDAGVRNFIPTADYDTFLKQVDFIADSSPRLTNHLYCKVYLKRTVIISIGKDDDIFDSRRIDSTQFQLSDPITDWILLVDIAQLLHVPDQRPTHILYVLPMYPLMLVSWYLARCAHGDETGFVPTTSSSFYHGTAGVTCLQMFLLQGFLLLFSYGALLITSNKHCLLFAEDQSTLGSPIRFRSVEFFYHWIIRLFNYKDDGYFMPAQIPSISKAITQGTKEIQRQPNRHIQIWIWWAHNILCVITAAAMIFVIQPDIGDGFPDHSKDILPKFTWAGGVTWEWDYYWLFVG</sequence>
<evidence type="ECO:0000256" key="2">
    <source>
        <dbReference type="SAM" id="SignalP"/>
    </source>
</evidence>
<proteinExistence type="predicted"/>
<evidence type="ECO:0000313" key="4">
    <source>
        <dbReference type="Proteomes" id="UP000094527"/>
    </source>
</evidence>
<keyword evidence="4" id="KW-1185">Reference proteome</keyword>
<reference evidence="3 4" key="1">
    <citation type="journal article" date="2016" name="Genome Biol. Evol.">
        <title>Gene Family Evolution Reflects Adaptation to Soil Environmental Stressors in the Genome of the Collembolan Orchesella cincta.</title>
        <authorList>
            <person name="Faddeeva-Vakhrusheva A."/>
            <person name="Derks M.F."/>
            <person name="Anvar S.Y."/>
            <person name="Agamennone V."/>
            <person name="Suring W."/>
            <person name="Smit S."/>
            <person name="van Straalen N.M."/>
            <person name="Roelofs D."/>
        </authorList>
    </citation>
    <scope>NUCLEOTIDE SEQUENCE [LARGE SCALE GENOMIC DNA]</scope>
    <source>
        <tissue evidence="3">Mixed pool</tissue>
    </source>
</reference>
<keyword evidence="1" id="KW-1133">Transmembrane helix</keyword>
<keyword evidence="1" id="KW-0472">Membrane</keyword>
<evidence type="ECO:0008006" key="5">
    <source>
        <dbReference type="Google" id="ProtNLM"/>
    </source>
</evidence>
<organism evidence="3 4">
    <name type="scientific">Orchesella cincta</name>
    <name type="common">Springtail</name>
    <name type="synonym">Podura cincta</name>
    <dbReference type="NCBI Taxonomy" id="48709"/>
    <lineage>
        <taxon>Eukaryota</taxon>
        <taxon>Metazoa</taxon>
        <taxon>Ecdysozoa</taxon>
        <taxon>Arthropoda</taxon>
        <taxon>Hexapoda</taxon>
        <taxon>Collembola</taxon>
        <taxon>Entomobryomorpha</taxon>
        <taxon>Entomobryoidea</taxon>
        <taxon>Orchesellidae</taxon>
        <taxon>Orchesellinae</taxon>
        <taxon>Orchesella</taxon>
    </lineage>
</organism>
<dbReference type="AlphaFoldDB" id="A0A1D2M6V7"/>
<comment type="caution">
    <text evidence="3">The sequence shown here is derived from an EMBL/GenBank/DDBJ whole genome shotgun (WGS) entry which is preliminary data.</text>
</comment>
<keyword evidence="2" id="KW-0732">Signal</keyword>
<feature type="transmembrane region" description="Helical" evidence="1">
    <location>
        <begin position="295"/>
        <end position="314"/>
    </location>
</feature>
<protein>
    <recommendedName>
        <fullName evidence="5">DOMON domain-containing protein</fullName>
    </recommendedName>
</protein>
<evidence type="ECO:0000256" key="1">
    <source>
        <dbReference type="SAM" id="Phobius"/>
    </source>
</evidence>
<dbReference type="EMBL" id="LJIJ01003341">
    <property type="protein sequence ID" value="ODM88652.1"/>
    <property type="molecule type" value="Genomic_DNA"/>
</dbReference>
<keyword evidence="1" id="KW-0812">Transmembrane</keyword>
<gene>
    <name evidence="3" type="ORF">Ocin01_18031</name>
</gene>
<evidence type="ECO:0000313" key="3">
    <source>
        <dbReference type="EMBL" id="ODM88652.1"/>
    </source>
</evidence>
<accession>A0A1D2M6V7</accession>
<feature type="transmembrane region" description="Helical" evidence="1">
    <location>
        <begin position="387"/>
        <end position="408"/>
    </location>
</feature>
<feature type="signal peptide" evidence="2">
    <location>
        <begin position="1"/>
        <end position="19"/>
    </location>
</feature>
<feature type="chain" id="PRO_5008903536" description="DOMON domain-containing protein" evidence="2">
    <location>
        <begin position="20"/>
        <end position="445"/>
    </location>
</feature>
<dbReference type="Proteomes" id="UP000094527">
    <property type="component" value="Unassembled WGS sequence"/>
</dbReference>
<name>A0A1D2M6V7_ORCCI</name>